<proteinExistence type="predicted"/>
<reference evidence="3" key="1">
    <citation type="journal article" date="2018" name="Nat. Microbiol.">
        <title>Leveraging single-cell genomics to expand the fungal tree of life.</title>
        <authorList>
            <person name="Ahrendt S.R."/>
            <person name="Quandt C.A."/>
            <person name="Ciobanu D."/>
            <person name="Clum A."/>
            <person name="Salamov A."/>
            <person name="Andreopoulos B."/>
            <person name="Cheng J.F."/>
            <person name="Woyke T."/>
            <person name="Pelin A."/>
            <person name="Henrissat B."/>
            <person name="Reynolds N.K."/>
            <person name="Benny G.L."/>
            <person name="Smith M.E."/>
            <person name="James T.Y."/>
            <person name="Grigoriev I.V."/>
        </authorList>
    </citation>
    <scope>NUCLEOTIDE SEQUENCE [LARGE SCALE GENOMIC DNA]</scope>
</reference>
<feature type="region of interest" description="Disordered" evidence="1">
    <location>
        <begin position="133"/>
        <end position="159"/>
    </location>
</feature>
<sequence>MGKDEAVEAQAGVATTRTATAGPPRWSTQPMTVVPIAASTVAETHLDWETLPGKLSATAAQHQALPSLQEIRDLLLKDKYFLVIDDKDNYQGIRVAEDSIDKTTICHHYDLYLVSYLRGILIYSETKEDHKKHVNRQADSVPNGSPGLTTALETSDDESDELISDEQLAAWMSQQADSFGLPHEASPDFDADADDNEESANLERNLSRGGPSFIDEFLPIPGSQEERADQEGNESKGWFPFRSVKLCLLTRHMNRQDRNVSEVEAHQTHQLLAGSGLTVRSPYLVCKEAEHIVTMLGLEPARHETDLNDPVYHINLKHIMELEMSNPTSPSTSAFFPKILERPDYPPAAERRLRLHSVVSDVQDSASRGFSSMTKNLTPHDATTYHKDHPWRS</sequence>
<dbReference type="OrthoDB" id="2193921at2759"/>
<name>A0A4P9WMP4_9FUNG</name>
<organism evidence="2 3">
    <name type="scientific">Blyttiomyces helicus</name>
    <dbReference type="NCBI Taxonomy" id="388810"/>
    <lineage>
        <taxon>Eukaryota</taxon>
        <taxon>Fungi</taxon>
        <taxon>Fungi incertae sedis</taxon>
        <taxon>Chytridiomycota</taxon>
        <taxon>Chytridiomycota incertae sedis</taxon>
        <taxon>Chytridiomycetes</taxon>
        <taxon>Chytridiomycetes incertae sedis</taxon>
        <taxon>Blyttiomyces</taxon>
    </lineage>
</organism>
<accession>A0A4P9WMP4</accession>
<feature type="compositionally biased region" description="Acidic residues" evidence="1">
    <location>
        <begin position="187"/>
        <end position="200"/>
    </location>
</feature>
<dbReference type="EMBL" id="KZ994217">
    <property type="protein sequence ID" value="RKO93505.1"/>
    <property type="molecule type" value="Genomic_DNA"/>
</dbReference>
<feature type="region of interest" description="Disordered" evidence="1">
    <location>
        <begin position="181"/>
        <end position="208"/>
    </location>
</feature>
<dbReference type="InterPro" id="IPR043128">
    <property type="entry name" value="Rev_trsase/Diguanyl_cyclase"/>
</dbReference>
<protein>
    <submittedName>
        <fullName evidence="2">Uncharacterized protein</fullName>
    </submittedName>
</protein>
<feature type="region of interest" description="Disordered" evidence="1">
    <location>
        <begin position="1"/>
        <end position="26"/>
    </location>
</feature>
<feature type="compositionally biased region" description="Low complexity" evidence="1">
    <location>
        <begin position="11"/>
        <end position="25"/>
    </location>
</feature>
<evidence type="ECO:0000256" key="1">
    <source>
        <dbReference type="SAM" id="MobiDB-lite"/>
    </source>
</evidence>
<feature type="compositionally biased region" description="Basic and acidic residues" evidence="1">
    <location>
        <begin position="383"/>
        <end position="393"/>
    </location>
</feature>
<feature type="compositionally biased region" description="Polar residues" evidence="1">
    <location>
        <begin position="137"/>
        <end position="148"/>
    </location>
</feature>
<dbReference type="Proteomes" id="UP000269721">
    <property type="component" value="Unassembled WGS sequence"/>
</dbReference>
<gene>
    <name evidence="2" type="ORF">BDK51DRAFT_53143</name>
</gene>
<dbReference type="Gene3D" id="3.30.70.270">
    <property type="match status" value="1"/>
</dbReference>
<dbReference type="InterPro" id="IPR043502">
    <property type="entry name" value="DNA/RNA_pol_sf"/>
</dbReference>
<evidence type="ECO:0000313" key="3">
    <source>
        <dbReference type="Proteomes" id="UP000269721"/>
    </source>
</evidence>
<dbReference type="SUPFAM" id="SSF56672">
    <property type="entry name" value="DNA/RNA polymerases"/>
    <property type="match status" value="1"/>
</dbReference>
<keyword evidence="3" id="KW-1185">Reference proteome</keyword>
<evidence type="ECO:0000313" key="2">
    <source>
        <dbReference type="EMBL" id="RKO93505.1"/>
    </source>
</evidence>
<feature type="region of interest" description="Disordered" evidence="1">
    <location>
        <begin position="365"/>
        <end position="393"/>
    </location>
</feature>
<feature type="compositionally biased region" description="Polar residues" evidence="1">
    <location>
        <begin position="365"/>
        <end position="377"/>
    </location>
</feature>
<dbReference type="AlphaFoldDB" id="A0A4P9WMP4"/>